<feature type="domain" description="Aminopeptidase N-like N-terminal" evidence="26">
    <location>
        <begin position="89"/>
        <end position="276"/>
    </location>
</feature>
<evidence type="ECO:0000313" key="28">
    <source>
        <dbReference type="Proteomes" id="UP000694580"/>
    </source>
</evidence>
<evidence type="ECO:0000256" key="6">
    <source>
        <dbReference type="ARBA" id="ARBA00022723"/>
    </source>
</evidence>
<keyword evidence="10" id="KW-0391">Immunity</keyword>
<evidence type="ECO:0000256" key="4">
    <source>
        <dbReference type="ARBA" id="ARBA00022670"/>
    </source>
</evidence>
<keyword evidence="8" id="KW-0256">Endoplasmic reticulum</keyword>
<evidence type="ECO:0000256" key="16">
    <source>
        <dbReference type="ARBA" id="ARBA00023157"/>
    </source>
</evidence>
<evidence type="ECO:0000256" key="12">
    <source>
        <dbReference type="ARBA" id="ARBA00022989"/>
    </source>
</evidence>
<keyword evidence="6 21" id="KW-0479">Metal-binding</keyword>
<evidence type="ECO:0000259" key="24">
    <source>
        <dbReference type="Pfam" id="PF01433"/>
    </source>
</evidence>
<proteinExistence type="inferred from homology"/>
<dbReference type="SUPFAM" id="SSF63737">
    <property type="entry name" value="Leukotriene A4 hydrolase N-terminal domain"/>
    <property type="match status" value="1"/>
</dbReference>
<evidence type="ECO:0000256" key="17">
    <source>
        <dbReference type="ARBA" id="ARBA00023180"/>
    </source>
</evidence>
<dbReference type="FunFam" id="2.60.40.1910:FF:000001">
    <property type="entry name" value="Leucyl-cystinyl aminopeptidase"/>
    <property type="match status" value="1"/>
</dbReference>
<dbReference type="InterPro" id="IPR050344">
    <property type="entry name" value="Peptidase_M1_aminopeptidases"/>
</dbReference>
<dbReference type="PRINTS" id="PR00756">
    <property type="entry name" value="ALADIPTASE"/>
</dbReference>
<feature type="active site" description="Proton acceptor" evidence="20">
    <location>
        <position position="384"/>
    </location>
</feature>
<evidence type="ECO:0000256" key="22">
    <source>
        <dbReference type="PIRSR" id="PIRSR634016-4"/>
    </source>
</evidence>
<dbReference type="Pfam" id="PF11838">
    <property type="entry name" value="ERAP1_C"/>
    <property type="match status" value="1"/>
</dbReference>
<dbReference type="CDD" id="cd09601">
    <property type="entry name" value="M1_APN-Q_like"/>
    <property type="match status" value="1"/>
</dbReference>
<dbReference type="Proteomes" id="UP000694580">
    <property type="component" value="Chromosome 11"/>
</dbReference>
<dbReference type="GO" id="GO:0070006">
    <property type="term" value="F:metalloaminopeptidase activity"/>
    <property type="evidence" value="ECO:0007669"/>
    <property type="project" value="TreeGrafter"/>
</dbReference>
<dbReference type="InterPro" id="IPR024571">
    <property type="entry name" value="ERAP1-like_C_dom"/>
</dbReference>
<evidence type="ECO:0000256" key="15">
    <source>
        <dbReference type="ARBA" id="ARBA00023136"/>
    </source>
</evidence>
<dbReference type="InterPro" id="IPR027268">
    <property type="entry name" value="Peptidase_M4/M1_CTD_sf"/>
</dbReference>
<evidence type="ECO:0000256" key="11">
    <source>
        <dbReference type="ARBA" id="ARBA00022968"/>
    </source>
</evidence>
<keyword evidence="12" id="KW-1133">Transmembrane helix</keyword>
<dbReference type="PANTHER" id="PTHR11533:SF239">
    <property type="entry name" value="ENDOPLASMIC RETICULUM AMINOPEPTIDASE 2"/>
    <property type="match status" value="1"/>
</dbReference>
<dbReference type="Gene3D" id="1.25.50.20">
    <property type="match status" value="1"/>
</dbReference>
<feature type="domain" description="ERAP1-like C-terminal" evidence="25">
    <location>
        <begin position="632"/>
        <end position="951"/>
    </location>
</feature>
<dbReference type="PANTHER" id="PTHR11533">
    <property type="entry name" value="PROTEASE M1 ZINC METALLOPROTEASE"/>
    <property type="match status" value="1"/>
</dbReference>
<feature type="domain" description="Peptidase M1 membrane alanine aminopeptidase" evidence="24">
    <location>
        <begin position="311"/>
        <end position="515"/>
    </location>
</feature>
<dbReference type="EC" id="3.4.11.-" evidence="23"/>
<comment type="similarity">
    <text evidence="2 23">Belongs to the peptidase M1 family.</text>
</comment>
<keyword evidence="16" id="KW-1015">Disulfide bond</keyword>
<evidence type="ECO:0000259" key="25">
    <source>
        <dbReference type="Pfam" id="PF11838"/>
    </source>
</evidence>
<evidence type="ECO:0000256" key="10">
    <source>
        <dbReference type="ARBA" id="ARBA00022859"/>
    </source>
</evidence>
<sequence length="970" mass="111051">MVKPSHIPILSCSSGETDFFLLKLCTDPTSYSNFQPATMILFVFCIIPLTALAVSQMPDSKDLGDENTHTATNGLPFPWSKVRLPNYIVPIHYHLLVHPNLTTSQFAGSVKIEIDVKNNTNWVVLHSRNLNVTKATVLDETEAHLSDKVLPVLEYPPHEQIAIFSPKILTSGEKYFLHLEFGAPLCDGFFGLYKSTYKTKTGQTRVLASTHFEPTLARMAFPCFDEPNFKANFTVRLIRDASHIALSNMPIVSTMELGNDLFEDRFETSVQMSTYLVALIVCDFRSVTGRTSSGIDISIYAVPDKWNQTHYALEAAVKILQFYEQYFNIYYPLPKLDLVAIPDFQSGAMENWGLNTYRETSLLYDPETSSASDKMWVTMVIGHELAHQWFGNLVTMEWWNDIWLNEGFARYMEFVSVEATYPELRVDYLLHTCFAAIGRDSLNSSRPISSAAENPTQIKEMFDTVSYDKGACILHMLRHFLTDDVFQSGIIRYLRKFKYSNARNEDLWDSLANTCSEDEFAGGEYCYSSAQATKNAYHYAGEHMDLKAIMNTWTLQRGIPLVRVNRKGSKLHLHQERFIKTIQPTHPLWPSLQKGYLWYIPLTYKTSHSKDDVRHLMEAKSDVLDVDESVEWVKFNSDMNGYYIVHYEGDGWERLSELLRRNHTALSFKDRANLIHNIFQLVTAGKVSLETALNLIQYLKSETHDVPLLEGLGYLEAFYKMIEKRNVPDVTQSLKTYILMFFRDVIDKQTWTDEGTLSERRLRSEVLSLACDFEHRPCVGKATKFFEDWLKSNGTLILPTDVVETVFSVGAQEDEGWTSLLEKYTISMSGAEKWKILSALTSSKDANKLRRLLDLGMEGQVIKTQDLGSVIYGVAKNPVGHVLAWNFVKENWNKLVEKFQLGSFSIRNIIIGTTSQFSSREELNDIKAFFESIWEHSSQLRATQVAVENVEKNILWLERNLDALRSWLIL</sequence>
<name>A0AAY4BG25_9TELE</name>
<keyword evidence="14" id="KW-1064">Adaptive immunity</keyword>
<dbReference type="GO" id="GO:0002250">
    <property type="term" value="P:adaptive immune response"/>
    <property type="evidence" value="ECO:0007669"/>
    <property type="project" value="UniProtKB-KW"/>
</dbReference>
<evidence type="ECO:0000256" key="23">
    <source>
        <dbReference type="RuleBase" id="RU364040"/>
    </source>
</evidence>
<reference evidence="27" key="3">
    <citation type="submission" date="2025-09" db="UniProtKB">
        <authorList>
            <consortium name="Ensembl"/>
        </authorList>
    </citation>
    <scope>IDENTIFICATION</scope>
</reference>
<dbReference type="Pfam" id="PF01433">
    <property type="entry name" value="Peptidase_M1"/>
    <property type="match status" value="1"/>
</dbReference>
<evidence type="ECO:0000256" key="14">
    <source>
        <dbReference type="ARBA" id="ARBA00023130"/>
    </source>
</evidence>
<evidence type="ECO:0000256" key="19">
    <source>
        <dbReference type="ARBA" id="ARBA00063803"/>
    </source>
</evidence>
<evidence type="ECO:0000256" key="5">
    <source>
        <dbReference type="ARBA" id="ARBA00022692"/>
    </source>
</evidence>
<dbReference type="GO" id="GO:0043171">
    <property type="term" value="P:peptide catabolic process"/>
    <property type="evidence" value="ECO:0007669"/>
    <property type="project" value="TreeGrafter"/>
</dbReference>
<dbReference type="Gene3D" id="2.60.40.1730">
    <property type="entry name" value="tricorn interacting facor f3 domain"/>
    <property type="match status" value="1"/>
</dbReference>
<accession>A0AAY4BG25</accession>
<feature type="binding site" evidence="21">
    <location>
        <position position="387"/>
    </location>
    <ligand>
        <name>Zn(2+)</name>
        <dbReference type="ChEBI" id="CHEBI:29105"/>
        <note>catalytic</note>
    </ligand>
</feature>
<dbReference type="InterPro" id="IPR045357">
    <property type="entry name" value="Aminopeptidase_N-like_N"/>
</dbReference>
<evidence type="ECO:0000313" key="27">
    <source>
        <dbReference type="Ensembl" id="ENSDCDP00010019870.1"/>
    </source>
</evidence>
<dbReference type="AlphaFoldDB" id="A0AAY4BG25"/>
<dbReference type="GO" id="GO:0006508">
    <property type="term" value="P:proteolysis"/>
    <property type="evidence" value="ECO:0007669"/>
    <property type="project" value="UniProtKB-KW"/>
</dbReference>
<evidence type="ECO:0000256" key="7">
    <source>
        <dbReference type="ARBA" id="ARBA00022801"/>
    </source>
</evidence>
<feature type="site" description="Transition state stabilizer" evidence="22">
    <location>
        <position position="467"/>
    </location>
</feature>
<evidence type="ECO:0000256" key="1">
    <source>
        <dbReference type="ARBA" id="ARBA00004648"/>
    </source>
</evidence>
<dbReference type="GO" id="GO:0042277">
    <property type="term" value="F:peptide binding"/>
    <property type="evidence" value="ECO:0007669"/>
    <property type="project" value="TreeGrafter"/>
</dbReference>
<comment type="subunit">
    <text evidence="19">Heterodimer with ERAP1.</text>
</comment>
<evidence type="ECO:0000256" key="3">
    <source>
        <dbReference type="ARBA" id="ARBA00022438"/>
    </source>
</evidence>
<dbReference type="FunFam" id="1.10.390.10:FF:000007">
    <property type="entry name" value="Aminopeptidase"/>
    <property type="match status" value="1"/>
</dbReference>
<comment type="subcellular location">
    <subcellularLocation>
        <location evidence="1">Endoplasmic reticulum membrane</location>
        <topology evidence="1">Single-pass type II membrane protein</topology>
    </subcellularLocation>
</comment>
<dbReference type="SUPFAM" id="SSF55486">
    <property type="entry name" value="Metalloproteases ('zincins'), catalytic domain"/>
    <property type="match status" value="1"/>
</dbReference>
<dbReference type="GeneTree" id="ENSGT00940000162653"/>
<evidence type="ECO:0000256" key="20">
    <source>
        <dbReference type="PIRSR" id="PIRSR634016-1"/>
    </source>
</evidence>
<evidence type="ECO:0000256" key="2">
    <source>
        <dbReference type="ARBA" id="ARBA00010136"/>
    </source>
</evidence>
<keyword evidence="15" id="KW-0472">Membrane</keyword>
<keyword evidence="13 23" id="KW-0482">Metalloprotease</keyword>
<reference evidence="27" key="2">
    <citation type="submission" date="2025-08" db="UniProtKB">
        <authorList>
            <consortium name="Ensembl"/>
        </authorList>
    </citation>
    <scope>IDENTIFICATION</scope>
</reference>
<dbReference type="InterPro" id="IPR034016">
    <property type="entry name" value="M1_APN-typ"/>
</dbReference>
<evidence type="ECO:0000256" key="18">
    <source>
        <dbReference type="ARBA" id="ARBA00057301"/>
    </source>
</evidence>
<feature type="binding site" evidence="21">
    <location>
        <position position="383"/>
    </location>
    <ligand>
        <name>Zn(2+)</name>
        <dbReference type="ChEBI" id="CHEBI:29105"/>
        <note>catalytic</note>
    </ligand>
</feature>
<keyword evidence="7 23" id="KW-0378">Hydrolase</keyword>
<dbReference type="FunFam" id="1.25.50.20:FF:000003">
    <property type="entry name" value="Leucyl-cystinyl aminopeptidase"/>
    <property type="match status" value="1"/>
</dbReference>
<feature type="binding site" evidence="21">
    <location>
        <position position="406"/>
    </location>
    <ligand>
        <name>Zn(2+)</name>
        <dbReference type="ChEBI" id="CHEBI:29105"/>
        <note>catalytic</note>
    </ligand>
</feature>
<organism evidence="27 28">
    <name type="scientific">Denticeps clupeoides</name>
    <name type="common">denticle herring</name>
    <dbReference type="NCBI Taxonomy" id="299321"/>
    <lineage>
        <taxon>Eukaryota</taxon>
        <taxon>Metazoa</taxon>
        <taxon>Chordata</taxon>
        <taxon>Craniata</taxon>
        <taxon>Vertebrata</taxon>
        <taxon>Euteleostomi</taxon>
        <taxon>Actinopterygii</taxon>
        <taxon>Neopterygii</taxon>
        <taxon>Teleostei</taxon>
        <taxon>Clupei</taxon>
        <taxon>Clupeiformes</taxon>
        <taxon>Denticipitoidei</taxon>
        <taxon>Denticipitidae</taxon>
        <taxon>Denticeps</taxon>
    </lineage>
</organism>
<gene>
    <name evidence="27" type="primary">erap2</name>
</gene>
<keyword evidence="9 21" id="KW-0862">Zinc</keyword>
<reference evidence="27 28" key="1">
    <citation type="submission" date="2020-06" db="EMBL/GenBank/DDBJ databases">
        <authorList>
            <consortium name="Wellcome Sanger Institute Data Sharing"/>
        </authorList>
    </citation>
    <scope>NUCLEOTIDE SEQUENCE [LARGE SCALE GENOMIC DNA]</scope>
</reference>
<dbReference type="InterPro" id="IPR042097">
    <property type="entry name" value="Aminopeptidase_N-like_N_sf"/>
</dbReference>
<evidence type="ECO:0000256" key="8">
    <source>
        <dbReference type="ARBA" id="ARBA00022824"/>
    </source>
</evidence>
<keyword evidence="17" id="KW-0325">Glycoprotein</keyword>
<keyword evidence="4 23" id="KW-0645">Protease</keyword>
<dbReference type="Ensembl" id="ENSDCDT00010021016.1">
    <property type="protein sequence ID" value="ENSDCDP00010019870.1"/>
    <property type="gene ID" value="ENSDCDG00010008737.1"/>
</dbReference>
<dbReference type="Pfam" id="PF17900">
    <property type="entry name" value="Peptidase_M1_N"/>
    <property type="match status" value="1"/>
</dbReference>
<evidence type="ECO:0000256" key="13">
    <source>
        <dbReference type="ARBA" id="ARBA00023049"/>
    </source>
</evidence>
<dbReference type="InterPro" id="IPR014782">
    <property type="entry name" value="Peptidase_M1_dom"/>
</dbReference>
<dbReference type="GO" id="GO:0005789">
    <property type="term" value="C:endoplasmic reticulum membrane"/>
    <property type="evidence" value="ECO:0007669"/>
    <property type="project" value="UniProtKB-SubCell"/>
</dbReference>
<dbReference type="InterPro" id="IPR001930">
    <property type="entry name" value="Peptidase_M1"/>
</dbReference>
<dbReference type="GO" id="GO:0008270">
    <property type="term" value="F:zinc ion binding"/>
    <property type="evidence" value="ECO:0007669"/>
    <property type="project" value="UniProtKB-UniRule"/>
</dbReference>
<dbReference type="Gene3D" id="2.60.40.1910">
    <property type="match status" value="1"/>
</dbReference>
<keyword evidence="3 23" id="KW-0031">Aminopeptidase</keyword>
<comment type="function">
    <text evidence="18">Aminopeptidase that plays a central role in peptide trimming, a step required for the generation of most HLA class I-binding peptides. Peptide trimming is essential to customize longer precursor peptides to fit them to the correct length required for presentation on MHC class I molecules. Preferentially hydrolyzes the basic residues Arg and Lys.</text>
</comment>
<dbReference type="FunFam" id="2.60.40.1730:FF:000046">
    <property type="entry name" value="Endoplasmic reticulum aminopeptidase 2"/>
    <property type="match status" value="1"/>
</dbReference>
<keyword evidence="11" id="KW-0735">Signal-anchor</keyword>
<keyword evidence="5" id="KW-0812">Transmembrane</keyword>
<evidence type="ECO:0000256" key="9">
    <source>
        <dbReference type="ARBA" id="ARBA00022833"/>
    </source>
</evidence>
<dbReference type="Gene3D" id="1.10.390.10">
    <property type="entry name" value="Neutral Protease Domain 2"/>
    <property type="match status" value="1"/>
</dbReference>
<keyword evidence="28" id="KW-1185">Reference proteome</keyword>
<evidence type="ECO:0000259" key="26">
    <source>
        <dbReference type="Pfam" id="PF17900"/>
    </source>
</evidence>
<protein>
    <recommendedName>
        <fullName evidence="23">Aminopeptidase</fullName>
        <ecNumber evidence="23">3.4.11.-</ecNumber>
    </recommendedName>
</protein>
<comment type="cofactor">
    <cofactor evidence="21 23">
        <name>Zn(2+)</name>
        <dbReference type="ChEBI" id="CHEBI:29105"/>
    </cofactor>
    <text evidence="21 23">Binds 1 zinc ion per subunit.</text>
</comment>
<dbReference type="GO" id="GO:0005615">
    <property type="term" value="C:extracellular space"/>
    <property type="evidence" value="ECO:0007669"/>
    <property type="project" value="TreeGrafter"/>
</dbReference>
<evidence type="ECO:0000256" key="21">
    <source>
        <dbReference type="PIRSR" id="PIRSR634016-3"/>
    </source>
</evidence>